<reference evidence="1 2" key="1">
    <citation type="submission" date="2019-01" db="EMBL/GenBank/DDBJ databases">
        <title>The draft genome of Rhizobium sp. 24NR.</title>
        <authorList>
            <person name="Liu L."/>
            <person name="Liang L."/>
            <person name="Shi S."/>
            <person name="Xu L."/>
            <person name="Wang X."/>
            <person name="Li L."/>
            <person name="Zhang X."/>
        </authorList>
    </citation>
    <scope>NUCLEOTIDE SEQUENCE [LARGE SCALE GENOMIC DNA]</scope>
    <source>
        <strain evidence="1 2">24NR</strain>
    </source>
</reference>
<dbReference type="OrthoDB" id="8410553at2"/>
<name>A0A3S4UJC7_9HYPH</name>
<evidence type="ECO:0000313" key="2">
    <source>
        <dbReference type="Proteomes" id="UP000287687"/>
    </source>
</evidence>
<dbReference type="RefSeq" id="WP_128445254.1">
    <property type="nucleotide sequence ID" value="NZ_SBIP01000005.1"/>
</dbReference>
<proteinExistence type="predicted"/>
<accession>A0A3S4UJC7</accession>
<sequence>MIRLTGPTIRRNLRALWAEVVGIPYEPAFTTINAAQQINFERSSKGFDGGLLSWIQVVDEVSFWLASLSMALEDEHNSDNKRDLVCRFMIGGLSAHMNAVRTLVIAGFDVPAKMLVRQIEEHCSLLILLMDDAELCSEFHHHHEPEASNKFWHKHISKGKLEKKINEKLKARNPELSDAVAELGDWLKEERLVLSAASHPSFLASAMTVAAGASSGRGGGGVFGFADAASARTLRVLFYHLFLLMWVQQHSFQYLVNKIDICSGNPFGEQVHKRRDFVYRLMLFVAIKQDELPLQPKFIEDEDLEHG</sequence>
<comment type="caution">
    <text evidence="1">The sequence shown here is derived from an EMBL/GenBank/DDBJ whole genome shotgun (WGS) entry which is preliminary data.</text>
</comment>
<dbReference type="Proteomes" id="UP000287687">
    <property type="component" value="Unassembled WGS sequence"/>
</dbReference>
<dbReference type="AlphaFoldDB" id="A0A3S4UJC7"/>
<organism evidence="1 2">
    <name type="scientific">Neorhizobium lilium</name>
    <dbReference type="NCBI Taxonomy" id="2503024"/>
    <lineage>
        <taxon>Bacteria</taxon>
        <taxon>Pseudomonadati</taxon>
        <taxon>Pseudomonadota</taxon>
        <taxon>Alphaproteobacteria</taxon>
        <taxon>Hyphomicrobiales</taxon>
        <taxon>Rhizobiaceae</taxon>
        <taxon>Rhizobium/Agrobacterium group</taxon>
        <taxon>Neorhizobium</taxon>
    </lineage>
</organism>
<keyword evidence="2" id="KW-1185">Reference proteome</keyword>
<dbReference type="EMBL" id="SBIP01000005">
    <property type="protein sequence ID" value="RWX75155.1"/>
    <property type="molecule type" value="Genomic_DNA"/>
</dbReference>
<protein>
    <submittedName>
        <fullName evidence="1">Uncharacterized protein</fullName>
    </submittedName>
</protein>
<evidence type="ECO:0000313" key="1">
    <source>
        <dbReference type="EMBL" id="RWX75155.1"/>
    </source>
</evidence>
<gene>
    <name evidence="1" type="ORF">EPK99_22080</name>
</gene>